<evidence type="ECO:0000259" key="1">
    <source>
        <dbReference type="Pfam" id="PF13619"/>
    </source>
</evidence>
<sequence>MIPVSSSNLRAIGYEAATQTLRIAFVSSSIYEYYGVPASVHAGLMAASSHGSYLDAHIKKGPYCYRKVG</sequence>
<gene>
    <name evidence="2" type="ORF">SM757_18915</name>
</gene>
<feature type="domain" description="KTSC" evidence="1">
    <location>
        <begin position="5"/>
        <end position="60"/>
    </location>
</feature>
<dbReference type="RefSeq" id="WP_322466689.1">
    <property type="nucleotide sequence ID" value="NZ_JAXOJX010000032.1"/>
</dbReference>
<proteinExistence type="predicted"/>
<protein>
    <submittedName>
        <fullName evidence="2">KTSC domain-containing protein</fullName>
    </submittedName>
</protein>
<dbReference type="Proteomes" id="UP001293718">
    <property type="component" value="Unassembled WGS sequence"/>
</dbReference>
<dbReference type="Pfam" id="PF13619">
    <property type="entry name" value="KTSC"/>
    <property type="match status" value="1"/>
</dbReference>
<evidence type="ECO:0000313" key="3">
    <source>
        <dbReference type="Proteomes" id="UP001293718"/>
    </source>
</evidence>
<keyword evidence="3" id="KW-1185">Reference proteome</keyword>
<dbReference type="InterPro" id="IPR025309">
    <property type="entry name" value="KTSC_dom"/>
</dbReference>
<organism evidence="2 3">
    <name type="scientific">Azohydromonas lata</name>
    <dbReference type="NCBI Taxonomy" id="45677"/>
    <lineage>
        <taxon>Bacteria</taxon>
        <taxon>Pseudomonadati</taxon>
        <taxon>Pseudomonadota</taxon>
        <taxon>Betaproteobacteria</taxon>
        <taxon>Burkholderiales</taxon>
        <taxon>Sphaerotilaceae</taxon>
        <taxon>Azohydromonas</taxon>
    </lineage>
</organism>
<accession>A0ABU5IIS7</accession>
<evidence type="ECO:0000313" key="2">
    <source>
        <dbReference type="EMBL" id="MDZ5458655.1"/>
    </source>
</evidence>
<dbReference type="EMBL" id="JAXOJX010000032">
    <property type="protein sequence ID" value="MDZ5458655.1"/>
    <property type="molecule type" value="Genomic_DNA"/>
</dbReference>
<name>A0ABU5IIS7_9BURK</name>
<comment type="caution">
    <text evidence="2">The sequence shown here is derived from an EMBL/GenBank/DDBJ whole genome shotgun (WGS) entry which is preliminary data.</text>
</comment>
<reference evidence="2 3" key="1">
    <citation type="submission" date="2023-11" db="EMBL/GenBank/DDBJ databases">
        <title>Draft genome of Azohydromonas lata strain H1 (DSM1123), a polyhydroxyalkanoate producer.</title>
        <authorList>
            <person name="Traversa D."/>
            <person name="D'Addabbo P."/>
            <person name="Pazzani C."/>
            <person name="Manzari C."/>
            <person name="Chiara M."/>
            <person name="Scrascia M."/>
        </authorList>
    </citation>
    <scope>NUCLEOTIDE SEQUENCE [LARGE SCALE GENOMIC DNA]</scope>
    <source>
        <strain evidence="2 3">H1</strain>
    </source>
</reference>